<dbReference type="Proteomes" id="UP000242447">
    <property type="component" value="Chromosome"/>
</dbReference>
<name>A0A1W6NXP8_9RHOB</name>
<dbReference type="KEGG" id="kro:BVG79_00433"/>
<dbReference type="AlphaFoldDB" id="A0A1W6NXP8"/>
<sequence length="37" mass="4312">MRYRIGAARRSAHRRHRAMPLRKCTGGENSRGNRAFN</sequence>
<protein>
    <submittedName>
        <fullName evidence="1">Uncharacterized protein</fullName>
    </submittedName>
</protein>
<gene>
    <name evidence="1" type="ORF">BVG79_00433</name>
</gene>
<proteinExistence type="predicted"/>
<evidence type="ECO:0000313" key="1">
    <source>
        <dbReference type="EMBL" id="ARO13787.1"/>
    </source>
</evidence>
<accession>A0A1W6NXP8</accession>
<dbReference type="EMBL" id="CP019937">
    <property type="protein sequence ID" value="ARO13787.1"/>
    <property type="molecule type" value="Genomic_DNA"/>
</dbReference>
<keyword evidence="2" id="KW-1185">Reference proteome</keyword>
<organism evidence="1 2">
    <name type="scientific">Ketogulonicigenium robustum</name>
    <dbReference type="NCBI Taxonomy" id="92947"/>
    <lineage>
        <taxon>Bacteria</taxon>
        <taxon>Pseudomonadati</taxon>
        <taxon>Pseudomonadota</taxon>
        <taxon>Alphaproteobacteria</taxon>
        <taxon>Rhodobacterales</taxon>
        <taxon>Roseobacteraceae</taxon>
        <taxon>Ketogulonicigenium</taxon>
    </lineage>
</organism>
<dbReference type="STRING" id="92947.BVG79_00433"/>
<reference evidence="1 2" key="1">
    <citation type="submission" date="2017-02" db="EMBL/GenBank/DDBJ databases">
        <title>Ketogulonicigenium robustum SPU B003 Genome sequencing and assembly.</title>
        <authorList>
            <person name="Li Y."/>
            <person name="Liu L."/>
            <person name="Wang C."/>
            <person name="Zhang M."/>
            <person name="Zhang T."/>
            <person name="Zhang Y."/>
        </authorList>
    </citation>
    <scope>NUCLEOTIDE SEQUENCE [LARGE SCALE GENOMIC DNA]</scope>
    <source>
        <strain evidence="1 2">SPU_B003</strain>
    </source>
</reference>
<evidence type="ECO:0000313" key="2">
    <source>
        <dbReference type="Proteomes" id="UP000242447"/>
    </source>
</evidence>